<dbReference type="EMBL" id="RCMV01000649">
    <property type="protein sequence ID" value="KAG3214319.1"/>
    <property type="molecule type" value="Genomic_DNA"/>
</dbReference>
<evidence type="ECO:0000313" key="2">
    <source>
        <dbReference type="EMBL" id="KAG3214319.1"/>
    </source>
</evidence>
<dbReference type="Proteomes" id="UP000736787">
    <property type="component" value="Unassembled WGS sequence"/>
</dbReference>
<reference evidence="1" key="1">
    <citation type="submission" date="2018-10" db="EMBL/GenBank/DDBJ databases">
        <title>Effector identification in a new, highly contiguous assembly of the strawberry crown rot pathogen Phytophthora cactorum.</title>
        <authorList>
            <person name="Armitage A.D."/>
            <person name="Nellist C.F."/>
            <person name="Bates H."/>
            <person name="Vickerstaff R.J."/>
            <person name="Harrison R.J."/>
        </authorList>
    </citation>
    <scope>NUCLEOTIDE SEQUENCE</scope>
    <source>
        <strain evidence="1">4040</strain>
        <strain evidence="2">P421</strain>
    </source>
</reference>
<dbReference type="AlphaFoldDB" id="A0A8T1KEF4"/>
<evidence type="ECO:0000313" key="3">
    <source>
        <dbReference type="Proteomes" id="UP000736787"/>
    </source>
</evidence>
<accession>A0A8T1KEF4</accession>
<sequence length="46" mass="4921">MPPGSLTASAYPRDEPDKSAIVSDAEKGVMLAVLLHDAFNVMKMIC</sequence>
<evidence type="ECO:0000313" key="1">
    <source>
        <dbReference type="EMBL" id="KAG2917428.1"/>
    </source>
</evidence>
<organism evidence="1 3">
    <name type="scientific">Phytophthora cactorum</name>
    <dbReference type="NCBI Taxonomy" id="29920"/>
    <lineage>
        <taxon>Eukaryota</taxon>
        <taxon>Sar</taxon>
        <taxon>Stramenopiles</taxon>
        <taxon>Oomycota</taxon>
        <taxon>Peronosporomycetes</taxon>
        <taxon>Peronosporales</taxon>
        <taxon>Peronosporaceae</taxon>
        <taxon>Phytophthora</taxon>
    </lineage>
</organism>
<dbReference type="Proteomes" id="UP000760860">
    <property type="component" value="Unassembled WGS sequence"/>
</dbReference>
<name>A0A8T1KEF4_9STRA</name>
<dbReference type="EMBL" id="RCMK01000657">
    <property type="protein sequence ID" value="KAG2917428.1"/>
    <property type="molecule type" value="Genomic_DNA"/>
</dbReference>
<gene>
    <name evidence="1" type="ORF">PC117_g17443</name>
    <name evidence="2" type="ORF">PC129_g14766</name>
</gene>
<proteinExistence type="predicted"/>
<comment type="caution">
    <text evidence="1">The sequence shown here is derived from an EMBL/GenBank/DDBJ whole genome shotgun (WGS) entry which is preliminary data.</text>
</comment>
<protein>
    <submittedName>
        <fullName evidence="1">Uncharacterized protein</fullName>
    </submittedName>
</protein>